<comment type="caution">
    <text evidence="9">The sequence shown here is derived from an EMBL/GenBank/DDBJ whole genome shotgun (WGS) entry which is preliminary data.</text>
</comment>
<dbReference type="InterPro" id="IPR003594">
    <property type="entry name" value="HATPase_dom"/>
</dbReference>
<evidence type="ECO:0000313" key="9">
    <source>
        <dbReference type="EMBL" id="MFD1128164.1"/>
    </source>
</evidence>
<evidence type="ECO:0000256" key="5">
    <source>
        <dbReference type="ARBA" id="ARBA00022777"/>
    </source>
</evidence>
<dbReference type="Pfam" id="PF02518">
    <property type="entry name" value="HATPase_c"/>
    <property type="match status" value="1"/>
</dbReference>
<keyword evidence="5 9" id="KW-0418">Kinase</keyword>
<accession>A0ABW3PKD4</accession>
<evidence type="ECO:0000259" key="8">
    <source>
        <dbReference type="PROSITE" id="PS50885"/>
    </source>
</evidence>
<evidence type="ECO:0000256" key="2">
    <source>
        <dbReference type="ARBA" id="ARBA00022475"/>
    </source>
</evidence>
<feature type="domain" description="HAMP" evidence="8">
    <location>
        <begin position="306"/>
        <end position="358"/>
    </location>
</feature>
<dbReference type="InterPro" id="IPR003660">
    <property type="entry name" value="HAMP_dom"/>
</dbReference>
<evidence type="ECO:0000256" key="7">
    <source>
        <dbReference type="SAM" id="Phobius"/>
    </source>
</evidence>
<protein>
    <submittedName>
        <fullName evidence="9">Sensor histidine kinase</fullName>
        <ecNumber evidence="9">2.7.13.3</ecNumber>
    </submittedName>
</protein>
<dbReference type="InterPro" id="IPR010559">
    <property type="entry name" value="Sig_transdc_His_kin_internal"/>
</dbReference>
<dbReference type="RefSeq" id="WP_251583615.1">
    <property type="nucleotide sequence ID" value="NZ_JBHTKX010000001.1"/>
</dbReference>
<evidence type="ECO:0000256" key="6">
    <source>
        <dbReference type="ARBA" id="ARBA00023136"/>
    </source>
</evidence>
<dbReference type="Proteomes" id="UP001597169">
    <property type="component" value="Unassembled WGS sequence"/>
</dbReference>
<keyword evidence="10" id="KW-1185">Reference proteome</keyword>
<comment type="subcellular location">
    <subcellularLocation>
        <location evidence="1">Cell membrane</location>
        <topology evidence="1">Multi-pass membrane protein</topology>
    </subcellularLocation>
</comment>
<keyword evidence="3" id="KW-0597">Phosphoprotein</keyword>
<dbReference type="Gene3D" id="3.30.565.10">
    <property type="entry name" value="Histidine kinase-like ATPase, C-terminal domain"/>
    <property type="match status" value="1"/>
</dbReference>
<dbReference type="PROSITE" id="PS50885">
    <property type="entry name" value="HAMP"/>
    <property type="match status" value="1"/>
</dbReference>
<dbReference type="EMBL" id="JBHTKX010000001">
    <property type="protein sequence ID" value="MFD1128164.1"/>
    <property type="molecule type" value="Genomic_DNA"/>
</dbReference>
<dbReference type="Gene3D" id="6.10.340.10">
    <property type="match status" value="1"/>
</dbReference>
<dbReference type="CDD" id="cd06225">
    <property type="entry name" value="HAMP"/>
    <property type="match status" value="1"/>
</dbReference>
<name>A0ABW3PKD4_9BACL</name>
<dbReference type="PANTHER" id="PTHR34220:SF7">
    <property type="entry name" value="SENSOR HISTIDINE KINASE YPDA"/>
    <property type="match status" value="1"/>
</dbReference>
<keyword evidence="4 9" id="KW-0808">Transferase</keyword>
<keyword evidence="6 7" id="KW-0472">Membrane</keyword>
<evidence type="ECO:0000256" key="3">
    <source>
        <dbReference type="ARBA" id="ARBA00022553"/>
    </source>
</evidence>
<gene>
    <name evidence="9" type="ORF">ACFQ3J_08270</name>
</gene>
<dbReference type="EC" id="2.7.13.3" evidence="9"/>
<dbReference type="InterPro" id="IPR036890">
    <property type="entry name" value="HATPase_C_sf"/>
</dbReference>
<dbReference type="SUPFAM" id="SSF158472">
    <property type="entry name" value="HAMP domain-like"/>
    <property type="match status" value="1"/>
</dbReference>
<feature type="transmembrane region" description="Helical" evidence="7">
    <location>
        <begin position="285"/>
        <end position="304"/>
    </location>
</feature>
<organism evidence="9 10">
    <name type="scientific">Paenibacillus provencensis</name>
    <dbReference type="NCBI Taxonomy" id="441151"/>
    <lineage>
        <taxon>Bacteria</taxon>
        <taxon>Bacillati</taxon>
        <taxon>Bacillota</taxon>
        <taxon>Bacilli</taxon>
        <taxon>Bacillales</taxon>
        <taxon>Paenibacillaceae</taxon>
        <taxon>Paenibacillus</taxon>
    </lineage>
</organism>
<dbReference type="GO" id="GO:0004673">
    <property type="term" value="F:protein histidine kinase activity"/>
    <property type="evidence" value="ECO:0007669"/>
    <property type="project" value="UniProtKB-EC"/>
</dbReference>
<keyword evidence="2" id="KW-1003">Cell membrane</keyword>
<dbReference type="InterPro" id="IPR050640">
    <property type="entry name" value="Bact_2-comp_sensor_kinase"/>
</dbReference>
<proteinExistence type="predicted"/>
<evidence type="ECO:0000256" key="1">
    <source>
        <dbReference type="ARBA" id="ARBA00004651"/>
    </source>
</evidence>
<keyword evidence="7" id="KW-1133">Transmembrane helix</keyword>
<reference evidence="10" key="1">
    <citation type="journal article" date="2019" name="Int. J. Syst. Evol. Microbiol.">
        <title>The Global Catalogue of Microorganisms (GCM) 10K type strain sequencing project: providing services to taxonomists for standard genome sequencing and annotation.</title>
        <authorList>
            <consortium name="The Broad Institute Genomics Platform"/>
            <consortium name="The Broad Institute Genome Sequencing Center for Infectious Disease"/>
            <person name="Wu L."/>
            <person name="Ma J."/>
        </authorList>
    </citation>
    <scope>NUCLEOTIDE SEQUENCE [LARGE SCALE GENOMIC DNA]</scope>
    <source>
        <strain evidence="10">CCUG 53519</strain>
    </source>
</reference>
<dbReference type="PANTHER" id="PTHR34220">
    <property type="entry name" value="SENSOR HISTIDINE KINASE YPDA"/>
    <property type="match status" value="1"/>
</dbReference>
<dbReference type="Pfam" id="PF06580">
    <property type="entry name" value="His_kinase"/>
    <property type="match status" value="1"/>
</dbReference>
<keyword evidence="7" id="KW-0812">Transmembrane</keyword>
<sequence length="580" mass="67570">MKPSLNNVRLRDKMLLLYFLAVFLPILATNIIFYTRVTDNVKNQRIQDINLTLTQIKNEFTRELQDTLEISSEFYTDHMLYEIIETSYPHPAQYITAYDSYLRRILHSGSAVYNTVEGITVYSDNPTLLYSGGISLIDDAVKKEPWYEQIMSAEQTQPLIIRHGENNQQGKMSVIRKMDYYYSQNEYTKLLKVDVRMSTIRQILGNRQLQGNVYLLNGSGEIEYTTDPHVNVSKGAVSYADIELPDEYLEFQTPSFMTNHLNSWTIAAAISKDVVLYEVRQSRNFIITLTCLNFLLPTIVLIWISRSMNVRLIRILKHMKRVKNQHYDTINDSETIDEIGQLTYEFNRMTLQLKSLINDVYVADIQKKNLEIERKEAQLNALQSQINPHFLFNTLETIRMRSLMKEEEETSKIIHNLAKILRNSLVWKRDMVTLREEVEFIHCFLEIQRYRFGDRINYEVMIHPEDKDRLIPKMSIVTFVENAALHGIEPVKHGGTIKVNMQVIDDLMYCTIMDNGAGMPTEQVNRINAYMSKDEDMGERIGIQNVIYRMKLYYGANFKFTIESEPGIGTYVSIIIPVDP</sequence>
<evidence type="ECO:0000256" key="4">
    <source>
        <dbReference type="ARBA" id="ARBA00022679"/>
    </source>
</evidence>
<evidence type="ECO:0000313" key="10">
    <source>
        <dbReference type="Proteomes" id="UP001597169"/>
    </source>
</evidence>
<dbReference type="SUPFAM" id="SSF55874">
    <property type="entry name" value="ATPase domain of HSP90 chaperone/DNA topoisomerase II/histidine kinase"/>
    <property type="match status" value="1"/>
</dbReference>